<dbReference type="EMBL" id="JAIQCV010000005">
    <property type="protein sequence ID" value="KAH1096862.1"/>
    <property type="molecule type" value="Genomic_DNA"/>
</dbReference>
<dbReference type="Proteomes" id="UP000828251">
    <property type="component" value="Unassembled WGS sequence"/>
</dbReference>
<reference evidence="1 2" key="1">
    <citation type="journal article" date="2021" name="Plant Biotechnol. J.">
        <title>Multi-omics assisted identification of the key and species-specific regulatory components of drought-tolerant mechanisms in Gossypium stocksii.</title>
        <authorList>
            <person name="Yu D."/>
            <person name="Ke L."/>
            <person name="Zhang D."/>
            <person name="Wu Y."/>
            <person name="Sun Y."/>
            <person name="Mei J."/>
            <person name="Sun J."/>
            <person name="Sun Y."/>
        </authorList>
    </citation>
    <scope>NUCLEOTIDE SEQUENCE [LARGE SCALE GENOMIC DNA]</scope>
    <source>
        <strain evidence="2">cv. E1</strain>
        <tissue evidence="1">Leaf</tissue>
    </source>
</reference>
<evidence type="ECO:0000313" key="2">
    <source>
        <dbReference type="Proteomes" id="UP000828251"/>
    </source>
</evidence>
<comment type="caution">
    <text evidence="1">The sequence shown here is derived from an EMBL/GenBank/DDBJ whole genome shotgun (WGS) entry which is preliminary data.</text>
</comment>
<protein>
    <submittedName>
        <fullName evidence="1">Uncharacterized protein</fullName>
    </submittedName>
</protein>
<organism evidence="1 2">
    <name type="scientific">Gossypium stocksii</name>
    <dbReference type="NCBI Taxonomy" id="47602"/>
    <lineage>
        <taxon>Eukaryota</taxon>
        <taxon>Viridiplantae</taxon>
        <taxon>Streptophyta</taxon>
        <taxon>Embryophyta</taxon>
        <taxon>Tracheophyta</taxon>
        <taxon>Spermatophyta</taxon>
        <taxon>Magnoliopsida</taxon>
        <taxon>eudicotyledons</taxon>
        <taxon>Gunneridae</taxon>
        <taxon>Pentapetalae</taxon>
        <taxon>rosids</taxon>
        <taxon>malvids</taxon>
        <taxon>Malvales</taxon>
        <taxon>Malvaceae</taxon>
        <taxon>Malvoideae</taxon>
        <taxon>Gossypium</taxon>
    </lineage>
</organism>
<sequence>MEADSYYNWRVGQTNRIGKQDDKQHYGCARLSIPPLHTIQGPNLVLLSPNISSVFAH</sequence>
<dbReference type="AlphaFoldDB" id="A0A9D4A9B0"/>
<keyword evidence="2" id="KW-1185">Reference proteome</keyword>
<evidence type="ECO:0000313" key="1">
    <source>
        <dbReference type="EMBL" id="KAH1096862.1"/>
    </source>
</evidence>
<gene>
    <name evidence="1" type="ORF">J1N35_013783</name>
</gene>
<name>A0A9D4A9B0_9ROSI</name>
<proteinExistence type="predicted"/>
<accession>A0A9D4A9B0</accession>